<dbReference type="InterPro" id="IPR033738">
    <property type="entry name" value="AsnB_N"/>
</dbReference>
<dbReference type="CDD" id="cd00712">
    <property type="entry name" value="AsnB"/>
    <property type="match status" value="1"/>
</dbReference>
<feature type="domain" description="Glutamine amidotransferase type-2" evidence="8">
    <location>
        <begin position="2"/>
        <end position="218"/>
    </location>
</feature>
<dbReference type="InterPro" id="IPR051786">
    <property type="entry name" value="ASN_synthetase/amidase"/>
</dbReference>
<reference evidence="9 10" key="1">
    <citation type="submission" date="2023-08" db="EMBL/GenBank/DDBJ databases">
        <title>Implementing the SeqCode for naming new Mesorhizobium species isolated from Vachellia karroo root nodules.</title>
        <authorList>
            <person name="Van Lill M."/>
        </authorList>
    </citation>
    <scope>NUCLEOTIDE SEQUENCE [LARGE SCALE GENOMIC DNA]</scope>
    <source>
        <strain evidence="9 10">VK25D</strain>
    </source>
</reference>
<dbReference type="InterPro" id="IPR014729">
    <property type="entry name" value="Rossmann-like_a/b/a_fold"/>
</dbReference>
<dbReference type="EC" id="6.3.5.4" evidence="3"/>
<dbReference type="EMBL" id="JAVIIQ010000011">
    <property type="protein sequence ID" value="MDX8534094.1"/>
    <property type="molecule type" value="Genomic_DNA"/>
</dbReference>
<evidence type="ECO:0000256" key="4">
    <source>
        <dbReference type="ARBA" id="ARBA00022741"/>
    </source>
</evidence>
<dbReference type="Proteomes" id="UP001285154">
    <property type="component" value="Unassembled WGS sequence"/>
</dbReference>
<name>A0ABU5A8Q9_9HYPH</name>
<comment type="similarity">
    <text evidence="2">Belongs to the asparagine synthetase family.</text>
</comment>
<dbReference type="SUPFAM" id="SSF52402">
    <property type="entry name" value="Adenine nucleotide alpha hydrolases-like"/>
    <property type="match status" value="1"/>
</dbReference>
<proteinExistence type="inferred from homology"/>
<dbReference type="InterPro" id="IPR001962">
    <property type="entry name" value="Asn_synthase"/>
</dbReference>
<comment type="pathway">
    <text evidence="1">Amino-acid biosynthesis; L-asparagine biosynthesis; L-asparagine from L-aspartate (L-Gln route): step 1/1.</text>
</comment>
<evidence type="ECO:0000256" key="5">
    <source>
        <dbReference type="ARBA" id="ARBA00022840"/>
    </source>
</evidence>
<protein>
    <recommendedName>
        <fullName evidence="3">asparagine synthase (glutamine-hydrolyzing)</fullName>
        <ecNumber evidence="3">6.3.5.4</ecNumber>
    </recommendedName>
</protein>
<gene>
    <name evidence="9" type="primary">asnB</name>
    <name evidence="9" type="ORF">RFM42_24090</name>
</gene>
<dbReference type="PIRSF" id="PIRSF001589">
    <property type="entry name" value="Asn_synthetase_glu-h"/>
    <property type="match status" value="1"/>
</dbReference>
<evidence type="ECO:0000256" key="2">
    <source>
        <dbReference type="ARBA" id="ARBA00005752"/>
    </source>
</evidence>
<evidence type="ECO:0000256" key="6">
    <source>
        <dbReference type="ARBA" id="ARBA00022962"/>
    </source>
</evidence>
<dbReference type="Pfam" id="PF13537">
    <property type="entry name" value="GATase_7"/>
    <property type="match status" value="1"/>
</dbReference>
<dbReference type="Gene3D" id="3.40.50.620">
    <property type="entry name" value="HUPs"/>
    <property type="match status" value="1"/>
</dbReference>
<accession>A0ABU5A8Q9</accession>
<dbReference type="GO" id="GO:0004066">
    <property type="term" value="F:asparagine synthase (glutamine-hydrolyzing) activity"/>
    <property type="evidence" value="ECO:0007669"/>
    <property type="project" value="UniProtKB-EC"/>
</dbReference>
<dbReference type="InterPro" id="IPR017932">
    <property type="entry name" value="GATase_2_dom"/>
</dbReference>
<comment type="catalytic activity">
    <reaction evidence="7">
        <text>L-aspartate + L-glutamine + ATP + H2O = L-asparagine + L-glutamate + AMP + diphosphate + H(+)</text>
        <dbReference type="Rhea" id="RHEA:12228"/>
        <dbReference type="ChEBI" id="CHEBI:15377"/>
        <dbReference type="ChEBI" id="CHEBI:15378"/>
        <dbReference type="ChEBI" id="CHEBI:29985"/>
        <dbReference type="ChEBI" id="CHEBI:29991"/>
        <dbReference type="ChEBI" id="CHEBI:30616"/>
        <dbReference type="ChEBI" id="CHEBI:33019"/>
        <dbReference type="ChEBI" id="CHEBI:58048"/>
        <dbReference type="ChEBI" id="CHEBI:58359"/>
        <dbReference type="ChEBI" id="CHEBI:456215"/>
        <dbReference type="EC" id="6.3.5.4"/>
    </reaction>
</comment>
<evidence type="ECO:0000313" key="10">
    <source>
        <dbReference type="Proteomes" id="UP001285154"/>
    </source>
</evidence>
<dbReference type="RefSeq" id="WP_320251422.1">
    <property type="nucleotide sequence ID" value="NZ_JAVIIQ010000011.1"/>
</dbReference>
<keyword evidence="4" id="KW-0547">Nucleotide-binding</keyword>
<dbReference type="Gene3D" id="3.60.20.10">
    <property type="entry name" value="Glutamine Phosphoribosylpyrophosphate, subunit 1, domain 1"/>
    <property type="match status" value="1"/>
</dbReference>
<keyword evidence="6" id="KW-0315">Glutamine amidotransferase</keyword>
<evidence type="ECO:0000256" key="7">
    <source>
        <dbReference type="ARBA" id="ARBA00048741"/>
    </source>
</evidence>
<keyword evidence="9" id="KW-0436">Ligase</keyword>
<sequence>MCGIAGILLAPDAASTRPLRSIVEMTSALRHRGPDGENFWKDADAGIAFGHSRLAVVDLSETGRQPMCSASGRYVITFNGEIYNFHDLRQELEGSGHNFRSTCDTEVVLEAVEHWGLDAALTRFVGMFAFGLWDTKTRTLHLARDRMGKKPIYVAPTRHALVFGSELKAIRCFPDFHPELNLNAASAMLSRGWVPDDSCIWRGVFKLPPGSTLSLTAADFAKARRTGTVRHKVRFWWSLADVATKGRQDPILGSDEELINELDRLLRISVRQRMVADVPLGAFLSGGVDSSTVAALMQAQSQKSVCTFTVAFGERGFDEAPHAAAVARHLGTDHTELHLSPASARDVIPELPHTWDEPFADESQIPTLLVARLARQHVTVALTGDGGDECFAGYARHLMAARANRQHRLSPPLRGSLAAGIGIVARATRHDVFNKLPLSGLIGHALRSDRLERLAQLLVASDQEELYKRLTASSTADLIGHGFRPSSRPAPQLDDLLSRLVYNDMAGYLPGDILVKLDRAGMANGLEGRCPLLDHRVVEFAWRLPSEAMVRHGRGKWLLRQLLHRYVPRRLIDRPKQGFDVPIAVWLRGPLRGWASDLLADMRHSGDGLLDVAKVQTCWRDHIYGKRDHSRDLWAVLMFLAWRSDANRPAVSTSRSRMLEMTGV</sequence>
<dbReference type="PANTHER" id="PTHR43284">
    <property type="entry name" value="ASPARAGINE SYNTHETASE (GLUTAMINE-HYDROLYZING)"/>
    <property type="match status" value="1"/>
</dbReference>
<organism evidence="9 10">
    <name type="scientific">Mesorhizobium vachelliae</name>
    <dbReference type="NCBI Taxonomy" id="3072309"/>
    <lineage>
        <taxon>Bacteria</taxon>
        <taxon>Pseudomonadati</taxon>
        <taxon>Pseudomonadota</taxon>
        <taxon>Alphaproteobacteria</taxon>
        <taxon>Hyphomicrobiales</taxon>
        <taxon>Phyllobacteriaceae</taxon>
        <taxon>Mesorhizobium</taxon>
    </lineage>
</organism>
<evidence type="ECO:0000256" key="1">
    <source>
        <dbReference type="ARBA" id="ARBA00005187"/>
    </source>
</evidence>
<dbReference type="Pfam" id="PF00733">
    <property type="entry name" value="Asn_synthase"/>
    <property type="match status" value="1"/>
</dbReference>
<keyword evidence="5" id="KW-0067">ATP-binding</keyword>
<dbReference type="SUPFAM" id="SSF56235">
    <property type="entry name" value="N-terminal nucleophile aminohydrolases (Ntn hydrolases)"/>
    <property type="match status" value="1"/>
</dbReference>
<comment type="caution">
    <text evidence="9">The sequence shown here is derived from an EMBL/GenBank/DDBJ whole genome shotgun (WGS) entry which is preliminary data.</text>
</comment>
<dbReference type="InterPro" id="IPR006426">
    <property type="entry name" value="Asn_synth_AEB"/>
</dbReference>
<evidence type="ECO:0000256" key="3">
    <source>
        <dbReference type="ARBA" id="ARBA00012737"/>
    </source>
</evidence>
<dbReference type="PROSITE" id="PS51278">
    <property type="entry name" value="GATASE_TYPE_2"/>
    <property type="match status" value="1"/>
</dbReference>
<dbReference type="PANTHER" id="PTHR43284:SF1">
    <property type="entry name" value="ASPARAGINE SYNTHETASE"/>
    <property type="match status" value="1"/>
</dbReference>
<keyword evidence="10" id="KW-1185">Reference proteome</keyword>
<dbReference type="CDD" id="cd01991">
    <property type="entry name" value="Asn_synthase_B_C"/>
    <property type="match status" value="1"/>
</dbReference>
<dbReference type="NCBIfam" id="TIGR01536">
    <property type="entry name" value="asn_synth_AEB"/>
    <property type="match status" value="1"/>
</dbReference>
<dbReference type="InterPro" id="IPR029055">
    <property type="entry name" value="Ntn_hydrolases_N"/>
</dbReference>
<evidence type="ECO:0000313" key="9">
    <source>
        <dbReference type="EMBL" id="MDX8534094.1"/>
    </source>
</evidence>
<evidence type="ECO:0000259" key="8">
    <source>
        <dbReference type="PROSITE" id="PS51278"/>
    </source>
</evidence>